<dbReference type="AlphaFoldDB" id="A0A3N2C0X1"/>
<accession>A0A3N2C0X1</accession>
<evidence type="ECO:0008006" key="3">
    <source>
        <dbReference type="Google" id="ProtNLM"/>
    </source>
</evidence>
<protein>
    <recommendedName>
        <fullName evidence="3">Minor tail protein</fullName>
    </recommendedName>
</protein>
<comment type="caution">
    <text evidence="1">The sequence shown here is derived from an EMBL/GenBank/DDBJ whole genome shotgun (WGS) entry which is preliminary data.</text>
</comment>
<dbReference type="RefSeq" id="WP_085510375.1">
    <property type="nucleotide sequence ID" value="NZ_RKHL01000001.1"/>
</dbReference>
<sequence length="374" mass="41519">MKCLLFDLLTGEDLDQLSVVDATWTQTIGSPDSVKFDVPVYTESMRRLGLANLVTPKKTVIAVQEDGWADFVAAGRVGIPEWDEDTKVLSIPGNGVESVLGDRLVLPFNVGNIIGPDGKPVSTYDTNLKGWEYGTIIKKLVQQAMGMPGFGLPWVFEPDRVGSREKNTEAADMKNLLELIDDITKLEGGVEVDYVSRWRTDVVGKMQTLLRTATDADRLITSQSEFDFSIRGKNPTARKLKFKLLPTYMTSRAWFTGGKSDDRMLVARADDSYLVDRGFPFSEVLDSSHSSVKEQSTLDSYARARVAQGRTIGKFYSFDVRKSAAVGMRKGDWLSLDIRGSVFLENGQKRLRVVSMSGGTSDPEWLQVVTAEEF</sequence>
<proteinExistence type="predicted"/>
<dbReference type="EMBL" id="RKHL01000001">
    <property type="protein sequence ID" value="ROR81139.1"/>
    <property type="molecule type" value="Genomic_DNA"/>
</dbReference>
<evidence type="ECO:0000313" key="1">
    <source>
        <dbReference type="EMBL" id="ROR81139.1"/>
    </source>
</evidence>
<organism evidence="1 2">
    <name type="scientific">Plantibacter flavus</name>
    <dbReference type="NCBI Taxonomy" id="150123"/>
    <lineage>
        <taxon>Bacteria</taxon>
        <taxon>Bacillati</taxon>
        <taxon>Actinomycetota</taxon>
        <taxon>Actinomycetes</taxon>
        <taxon>Micrococcales</taxon>
        <taxon>Microbacteriaceae</taxon>
        <taxon>Plantibacter</taxon>
    </lineage>
</organism>
<evidence type="ECO:0000313" key="2">
    <source>
        <dbReference type="Proteomes" id="UP000266915"/>
    </source>
</evidence>
<reference evidence="1 2" key="1">
    <citation type="submission" date="2018-11" db="EMBL/GenBank/DDBJ databases">
        <title>Sequencing the genomes of 1000 actinobacteria strains.</title>
        <authorList>
            <person name="Klenk H.-P."/>
        </authorList>
    </citation>
    <scope>NUCLEOTIDE SEQUENCE [LARGE SCALE GENOMIC DNA]</scope>
    <source>
        <strain evidence="1 2">DSM 14012</strain>
    </source>
</reference>
<keyword evidence="2" id="KW-1185">Reference proteome</keyword>
<gene>
    <name evidence="1" type="ORF">EDD42_1191</name>
</gene>
<dbReference type="Proteomes" id="UP000266915">
    <property type="component" value="Unassembled WGS sequence"/>
</dbReference>
<name>A0A3N2C0X1_9MICO</name>